<dbReference type="STRING" id="205917.A0A4Y9XR70"/>
<dbReference type="SUPFAM" id="SSF56219">
    <property type="entry name" value="DNase I-like"/>
    <property type="match status" value="1"/>
</dbReference>
<dbReference type="AlphaFoldDB" id="A0A4Y9XR70"/>
<gene>
    <name evidence="1" type="ORF">EVG20_g11197</name>
</gene>
<dbReference type="EMBL" id="SEOQ01001628">
    <property type="protein sequence ID" value="TFY51039.1"/>
    <property type="molecule type" value="Genomic_DNA"/>
</dbReference>
<protein>
    <recommendedName>
        <fullName evidence="3">Endonuclease/exonuclease/phosphatase domain-containing protein</fullName>
    </recommendedName>
</protein>
<comment type="caution">
    <text evidence="1">The sequence shown here is derived from an EMBL/GenBank/DDBJ whole genome shotgun (WGS) entry which is preliminary data.</text>
</comment>
<dbReference type="Gene3D" id="3.60.10.10">
    <property type="entry name" value="Endonuclease/exonuclease/phosphatase"/>
    <property type="match status" value="1"/>
</dbReference>
<proteinExistence type="predicted"/>
<dbReference type="InterPro" id="IPR036691">
    <property type="entry name" value="Endo/exonu/phosph_ase_sf"/>
</dbReference>
<keyword evidence="2" id="KW-1185">Reference proteome</keyword>
<reference evidence="1 2" key="1">
    <citation type="submission" date="2019-02" db="EMBL/GenBank/DDBJ databases">
        <title>Genome sequencing of the rare red list fungi Dentipellis fragilis.</title>
        <authorList>
            <person name="Buettner E."/>
            <person name="Kellner H."/>
        </authorList>
    </citation>
    <scope>NUCLEOTIDE SEQUENCE [LARGE SCALE GENOMIC DNA]</scope>
    <source>
        <strain evidence="1 2">DSM 105465</strain>
    </source>
</reference>
<dbReference type="Proteomes" id="UP000298327">
    <property type="component" value="Unassembled WGS sequence"/>
</dbReference>
<sequence>MAHLLNDNIHLEYDIIAIQEPALNFLNNPSLSPYWRSIYPMGHKVKMQDDLNRDRKLRRLHQLVQRRRRGRRHSPSPAPLPPLDPVSRSLILVNASLDTNSYALLTDIPSLDVTAMQLHGNYGKLTLFNIYNDGKHSDTLDVLSAYMGSNPHLAPDNDSSHVIWLGDFNCHHPDWDVVKNKQLFTPDAVKAADILLTHVSHNGLLMALPLQLTTALQDTIREVVPVSTPLPFAKRWWTSDLTKLRVQHNQLSRRSYRMRDFPNHECHAQFHMV</sequence>
<organism evidence="1 2">
    <name type="scientific">Dentipellis fragilis</name>
    <dbReference type="NCBI Taxonomy" id="205917"/>
    <lineage>
        <taxon>Eukaryota</taxon>
        <taxon>Fungi</taxon>
        <taxon>Dikarya</taxon>
        <taxon>Basidiomycota</taxon>
        <taxon>Agaricomycotina</taxon>
        <taxon>Agaricomycetes</taxon>
        <taxon>Russulales</taxon>
        <taxon>Hericiaceae</taxon>
        <taxon>Dentipellis</taxon>
    </lineage>
</organism>
<dbReference type="OrthoDB" id="2840473at2759"/>
<evidence type="ECO:0000313" key="2">
    <source>
        <dbReference type="Proteomes" id="UP000298327"/>
    </source>
</evidence>
<evidence type="ECO:0008006" key="3">
    <source>
        <dbReference type="Google" id="ProtNLM"/>
    </source>
</evidence>
<evidence type="ECO:0000313" key="1">
    <source>
        <dbReference type="EMBL" id="TFY51039.1"/>
    </source>
</evidence>
<accession>A0A4Y9XR70</accession>
<name>A0A4Y9XR70_9AGAM</name>